<protein>
    <submittedName>
        <fullName evidence="2">Putative membrane protein</fullName>
    </submittedName>
</protein>
<dbReference type="Pfam" id="PF04020">
    <property type="entry name" value="Phage_holin_4_2"/>
    <property type="match status" value="1"/>
</dbReference>
<feature type="transmembrane region" description="Helical" evidence="1">
    <location>
        <begin position="129"/>
        <end position="147"/>
    </location>
</feature>
<evidence type="ECO:0000313" key="3">
    <source>
        <dbReference type="Proteomes" id="UP000006281"/>
    </source>
</evidence>
<dbReference type="Proteomes" id="UP000006281">
    <property type="component" value="Chromosome"/>
</dbReference>
<dbReference type="AlphaFoldDB" id="K0KGC3"/>
<name>K0KGC3_SACES</name>
<dbReference type="eggNOG" id="COG1950">
    <property type="taxonomic scope" value="Bacteria"/>
</dbReference>
<dbReference type="KEGG" id="sesp:BN6_83460"/>
<dbReference type="InterPro" id="IPR007165">
    <property type="entry name" value="Phage_holin_4_2"/>
</dbReference>
<reference evidence="2 3" key="1">
    <citation type="journal article" date="2012" name="BMC Genomics">
        <title>Complete genome sequence of Saccharothrix espanaensis DSM 44229T and comparison to the other completely sequenced Pseudonocardiaceae.</title>
        <authorList>
            <person name="Strobel T."/>
            <person name="Al-Dilaimi A."/>
            <person name="Blom J."/>
            <person name="Gessner A."/>
            <person name="Kalinowski J."/>
            <person name="Luzhetska M."/>
            <person name="Puhler A."/>
            <person name="Szczepanowski R."/>
            <person name="Bechthold A."/>
            <person name="Ruckert C."/>
        </authorList>
    </citation>
    <scope>NUCLEOTIDE SEQUENCE [LARGE SCALE GENOMIC DNA]</scope>
    <source>
        <strain evidence="3">ATCC 51144 / DSM 44229 / JCM 9112 / NBRC 15066 / NRRL 15764</strain>
    </source>
</reference>
<sequence>MAAGWPGSRRAGVAPDPVGARSATSLRGMGFLVQVLLTAVAVWVSTIIPGIDLGDGSTPAKVGTLLGVALLFGLVNAVVKPVVKFFGCVFYIVTLGLIGLVVNGLMFWLTGWMAERLGLPFQVTGFWPAFWGAIIVALTSWVLNLVYDRIADND</sequence>
<dbReference type="HOGENOM" id="CLU_120441_0_0_11"/>
<keyword evidence="3" id="KW-1185">Reference proteome</keyword>
<feature type="transmembrane region" description="Helical" evidence="1">
    <location>
        <begin position="86"/>
        <end position="109"/>
    </location>
</feature>
<dbReference type="PANTHER" id="PTHR37309">
    <property type="entry name" value="SLR0284 PROTEIN"/>
    <property type="match status" value="1"/>
</dbReference>
<keyword evidence="1" id="KW-0472">Membrane</keyword>
<dbReference type="STRING" id="1179773.BN6_83460"/>
<keyword evidence="1" id="KW-1133">Transmembrane helix</keyword>
<dbReference type="PATRIC" id="fig|1179773.3.peg.8425"/>
<feature type="transmembrane region" description="Helical" evidence="1">
    <location>
        <begin position="31"/>
        <end position="50"/>
    </location>
</feature>
<feature type="transmembrane region" description="Helical" evidence="1">
    <location>
        <begin position="62"/>
        <end position="79"/>
    </location>
</feature>
<proteinExistence type="predicted"/>
<accession>K0KGC3</accession>
<gene>
    <name evidence="2" type="ordered locus">BN6_83460</name>
</gene>
<keyword evidence="1" id="KW-0812">Transmembrane</keyword>
<evidence type="ECO:0000313" key="2">
    <source>
        <dbReference type="EMBL" id="CCH35563.1"/>
    </source>
</evidence>
<organism evidence="2 3">
    <name type="scientific">Saccharothrix espanaensis (strain ATCC 51144 / DSM 44229 / JCM 9112 / NBRC 15066 / NRRL 15764)</name>
    <dbReference type="NCBI Taxonomy" id="1179773"/>
    <lineage>
        <taxon>Bacteria</taxon>
        <taxon>Bacillati</taxon>
        <taxon>Actinomycetota</taxon>
        <taxon>Actinomycetes</taxon>
        <taxon>Pseudonocardiales</taxon>
        <taxon>Pseudonocardiaceae</taxon>
        <taxon>Saccharothrix</taxon>
    </lineage>
</organism>
<dbReference type="EMBL" id="HE804045">
    <property type="protein sequence ID" value="CCH35563.1"/>
    <property type="molecule type" value="Genomic_DNA"/>
</dbReference>
<evidence type="ECO:0000256" key="1">
    <source>
        <dbReference type="SAM" id="Phobius"/>
    </source>
</evidence>
<dbReference type="PANTHER" id="PTHR37309:SF1">
    <property type="entry name" value="SLR0284 PROTEIN"/>
    <property type="match status" value="1"/>
</dbReference>